<dbReference type="EMBL" id="CACRSP010000004">
    <property type="protein sequence ID" value="VYT05453.1"/>
    <property type="molecule type" value="Genomic_DNA"/>
</dbReference>
<protein>
    <submittedName>
        <fullName evidence="10">Amino acid ABC transporter permease</fullName>
    </submittedName>
    <submittedName>
        <fullName evidence="11">Putative amino-acid permease protein YxeN</fullName>
    </submittedName>
</protein>
<evidence type="ECO:0000256" key="1">
    <source>
        <dbReference type="ARBA" id="ARBA00004651"/>
    </source>
</evidence>
<keyword evidence="5" id="KW-0029">Amino-acid transport</keyword>
<evidence type="ECO:0000256" key="3">
    <source>
        <dbReference type="ARBA" id="ARBA00022475"/>
    </source>
</evidence>
<keyword evidence="2 8" id="KW-0813">Transport</keyword>
<feature type="transmembrane region" description="Helical" evidence="8">
    <location>
        <begin position="50"/>
        <end position="73"/>
    </location>
</feature>
<evidence type="ECO:0000313" key="11">
    <source>
        <dbReference type="EMBL" id="VYT05453.1"/>
    </source>
</evidence>
<comment type="similarity">
    <text evidence="8">Belongs to the binding-protein-dependent transport system permease family.</text>
</comment>
<dbReference type="AlphaFoldDB" id="A0A6N2TL76"/>
<dbReference type="InterPro" id="IPR035906">
    <property type="entry name" value="MetI-like_sf"/>
</dbReference>
<feature type="transmembrane region" description="Helical" evidence="8">
    <location>
        <begin position="174"/>
        <end position="192"/>
    </location>
</feature>
<keyword evidence="7 8" id="KW-0472">Membrane</keyword>
<dbReference type="InterPro" id="IPR010065">
    <property type="entry name" value="AA_ABC_transptr_permease_3TM"/>
</dbReference>
<dbReference type="PANTHER" id="PTHR30614:SF0">
    <property type="entry name" value="L-CYSTINE TRANSPORT SYSTEM PERMEASE PROTEIN TCYL"/>
    <property type="match status" value="1"/>
</dbReference>
<dbReference type="GO" id="GO:0022857">
    <property type="term" value="F:transmembrane transporter activity"/>
    <property type="evidence" value="ECO:0007669"/>
    <property type="project" value="InterPro"/>
</dbReference>
<dbReference type="InterPro" id="IPR043429">
    <property type="entry name" value="ArtM/GltK/GlnP/TcyL/YhdX-like"/>
</dbReference>
<dbReference type="SUPFAM" id="SSF161098">
    <property type="entry name" value="MetI-like"/>
    <property type="match status" value="1"/>
</dbReference>
<evidence type="ECO:0000256" key="8">
    <source>
        <dbReference type="RuleBase" id="RU363032"/>
    </source>
</evidence>
<dbReference type="NCBIfam" id="TIGR01726">
    <property type="entry name" value="HEQRo_perm_3TM"/>
    <property type="match status" value="1"/>
</dbReference>
<dbReference type="InterPro" id="IPR000515">
    <property type="entry name" value="MetI-like"/>
</dbReference>
<evidence type="ECO:0000313" key="10">
    <source>
        <dbReference type="EMBL" id="KAB7462445.1"/>
    </source>
</evidence>
<feature type="transmembrane region" description="Helical" evidence="8">
    <location>
        <begin position="21"/>
        <end position="43"/>
    </location>
</feature>
<dbReference type="PANTHER" id="PTHR30614">
    <property type="entry name" value="MEMBRANE COMPONENT OF AMINO ACID ABC TRANSPORTER"/>
    <property type="match status" value="1"/>
</dbReference>
<dbReference type="RefSeq" id="WP_034522448.1">
    <property type="nucleotide sequence ID" value="NZ_BCYE01000004.1"/>
</dbReference>
<keyword evidence="4 8" id="KW-0812">Transmembrane</keyword>
<dbReference type="CDD" id="cd06261">
    <property type="entry name" value="TM_PBP2"/>
    <property type="match status" value="1"/>
</dbReference>
<dbReference type="GO" id="GO:0043190">
    <property type="term" value="C:ATP-binding cassette (ABC) transporter complex"/>
    <property type="evidence" value="ECO:0007669"/>
    <property type="project" value="InterPro"/>
</dbReference>
<evidence type="ECO:0000256" key="5">
    <source>
        <dbReference type="ARBA" id="ARBA00022970"/>
    </source>
</evidence>
<evidence type="ECO:0000256" key="2">
    <source>
        <dbReference type="ARBA" id="ARBA00022448"/>
    </source>
</evidence>
<keyword evidence="3" id="KW-1003">Cell membrane</keyword>
<feature type="domain" description="ABC transmembrane type-1" evidence="9">
    <location>
        <begin position="15"/>
        <end position="219"/>
    </location>
</feature>
<evidence type="ECO:0000259" key="9">
    <source>
        <dbReference type="PROSITE" id="PS50928"/>
    </source>
</evidence>
<feature type="transmembrane region" description="Helical" evidence="8">
    <location>
        <begin position="204"/>
        <end position="222"/>
    </location>
</feature>
<proteinExistence type="inferred from homology"/>
<feature type="transmembrane region" description="Helical" evidence="8">
    <location>
        <begin position="97"/>
        <end position="116"/>
    </location>
</feature>
<evidence type="ECO:0000256" key="6">
    <source>
        <dbReference type="ARBA" id="ARBA00022989"/>
    </source>
</evidence>
<organism evidence="11">
    <name type="scientific">Bifidobacterium dentium</name>
    <dbReference type="NCBI Taxonomy" id="1689"/>
    <lineage>
        <taxon>Bacteria</taxon>
        <taxon>Bacillati</taxon>
        <taxon>Actinomycetota</taxon>
        <taxon>Actinomycetes</taxon>
        <taxon>Bifidobacteriales</taxon>
        <taxon>Bifidobacteriaceae</taxon>
        <taxon>Bifidobacterium</taxon>
    </lineage>
</organism>
<dbReference type="Proteomes" id="UP000429211">
    <property type="component" value="Unassembled WGS sequence"/>
</dbReference>
<name>A0A6N2TL76_9BIFI</name>
<evidence type="ECO:0000256" key="7">
    <source>
        <dbReference type="ARBA" id="ARBA00023136"/>
    </source>
</evidence>
<reference evidence="10 12" key="1">
    <citation type="journal article" date="2019" name="Nat. Med.">
        <title>A library of human gut bacterial isolates paired with longitudinal multiomics data enables mechanistic microbiome research.</title>
        <authorList>
            <person name="Poyet M."/>
            <person name="Groussin M."/>
            <person name="Gibbons S.M."/>
            <person name="Avila-Pacheco J."/>
            <person name="Jiang X."/>
            <person name="Kearney S.M."/>
            <person name="Perrotta A.R."/>
            <person name="Berdy B."/>
            <person name="Zhao S."/>
            <person name="Lieberman T.D."/>
            <person name="Swanson P.K."/>
            <person name="Smith M."/>
            <person name="Roesemann S."/>
            <person name="Alexander J.E."/>
            <person name="Rich S.A."/>
            <person name="Livny J."/>
            <person name="Vlamakis H."/>
            <person name="Clish C."/>
            <person name="Bullock K."/>
            <person name="Deik A."/>
            <person name="Scott J."/>
            <person name="Pierce K.A."/>
            <person name="Xavier R.J."/>
            <person name="Alm E.J."/>
        </authorList>
    </citation>
    <scope>NUCLEOTIDE SEQUENCE [LARGE SCALE GENOMIC DNA]</scope>
    <source>
        <strain evidence="10 12">BIOML-A2</strain>
    </source>
</reference>
<dbReference type="GO" id="GO:0006865">
    <property type="term" value="P:amino acid transport"/>
    <property type="evidence" value="ECO:0007669"/>
    <property type="project" value="UniProtKB-KW"/>
</dbReference>
<accession>A0A6N2TL76</accession>
<keyword evidence="6 8" id="KW-1133">Transmembrane helix</keyword>
<evidence type="ECO:0000256" key="4">
    <source>
        <dbReference type="ARBA" id="ARBA00022692"/>
    </source>
</evidence>
<dbReference type="EMBL" id="WDPD01000001">
    <property type="protein sequence ID" value="KAB7462445.1"/>
    <property type="molecule type" value="Genomic_DNA"/>
</dbReference>
<reference evidence="11" key="2">
    <citation type="submission" date="2019-11" db="EMBL/GenBank/DDBJ databases">
        <authorList>
            <person name="Feng L."/>
        </authorList>
    </citation>
    <scope>NUCLEOTIDE SEQUENCE</scope>
    <source>
        <strain evidence="11">BdentiumLFYP24</strain>
    </source>
</reference>
<comment type="subcellular location">
    <subcellularLocation>
        <location evidence="1 8">Cell membrane</location>
        <topology evidence="1 8">Multi-pass membrane protein</topology>
    </subcellularLocation>
</comment>
<sequence length="234" mass="25893">MTFDMQYALEHFTDILQAAPVAIWVTVFSAFLGLLGGAIFCTIRLNSIPLLSTIIGLLVSLIRSTPILVQLYVVCYGMPRITALLHHDPKLAANVNIYPNTVAIVTFSLYASVYFCEIFRGAYYTVDEGQREAIRSLNLPPLHALLRIVVPQAAINAVPNLSNSMIDMLKNTSLLYTISVMDIMARATIIGSESFRFIEIYTDAFIVYVGIAIVLFALFALLEHTLKKMVPIAA</sequence>
<evidence type="ECO:0000313" key="12">
    <source>
        <dbReference type="Proteomes" id="UP000429211"/>
    </source>
</evidence>
<gene>
    <name evidence="11" type="primary">yxeN</name>
    <name evidence="11" type="ORF">BDLFYP24_02016</name>
    <name evidence="10" type="ORF">GBB04_01320</name>
</gene>
<dbReference type="Gene3D" id="1.10.3720.10">
    <property type="entry name" value="MetI-like"/>
    <property type="match status" value="1"/>
</dbReference>
<dbReference type="PROSITE" id="PS50928">
    <property type="entry name" value="ABC_TM1"/>
    <property type="match status" value="1"/>
</dbReference>
<dbReference type="Pfam" id="PF00528">
    <property type="entry name" value="BPD_transp_1"/>
    <property type="match status" value="1"/>
</dbReference>